<dbReference type="PANTHER" id="PTHR33693:SF1">
    <property type="entry name" value="TYPE-4 URACIL-DNA GLYCOSYLASE"/>
    <property type="match status" value="1"/>
</dbReference>
<dbReference type="InterPro" id="IPR051536">
    <property type="entry name" value="UDG_Type-4/5"/>
</dbReference>
<evidence type="ECO:0000256" key="9">
    <source>
        <dbReference type="ARBA" id="ARBA00023004"/>
    </source>
</evidence>
<keyword evidence="10" id="KW-0411">Iron-sulfur</keyword>
<evidence type="ECO:0000256" key="10">
    <source>
        <dbReference type="ARBA" id="ARBA00023014"/>
    </source>
</evidence>
<evidence type="ECO:0000256" key="6">
    <source>
        <dbReference type="ARBA" id="ARBA00022723"/>
    </source>
</evidence>
<dbReference type="EMBL" id="JASVDS010000001">
    <property type="protein sequence ID" value="MDL5031402.1"/>
    <property type="molecule type" value="Genomic_DNA"/>
</dbReference>
<evidence type="ECO:0000256" key="2">
    <source>
        <dbReference type="ARBA" id="ARBA00006521"/>
    </source>
</evidence>
<evidence type="ECO:0000256" key="4">
    <source>
        <dbReference type="ARBA" id="ARBA00019403"/>
    </source>
</evidence>
<dbReference type="EC" id="3.2.2.27" evidence="3"/>
<dbReference type="InterPro" id="IPR005273">
    <property type="entry name" value="Ura-DNA_glyco_family4"/>
</dbReference>
<evidence type="ECO:0000313" key="15">
    <source>
        <dbReference type="Proteomes" id="UP001238603"/>
    </source>
</evidence>
<keyword evidence="5" id="KW-0004">4Fe-4S</keyword>
<evidence type="ECO:0000256" key="11">
    <source>
        <dbReference type="ARBA" id="ARBA00023204"/>
    </source>
</evidence>
<comment type="caution">
    <text evidence="14">The sequence shown here is derived from an EMBL/GenBank/DDBJ whole genome shotgun (WGS) entry which is preliminary data.</text>
</comment>
<dbReference type="SMART" id="SM00986">
    <property type="entry name" value="UDG"/>
    <property type="match status" value="1"/>
</dbReference>
<comment type="similarity">
    <text evidence="2">Belongs to the uracil-DNA glycosylase (UDG) superfamily. Type 4 (UDGa) family.</text>
</comment>
<keyword evidence="7" id="KW-0227">DNA damage</keyword>
<dbReference type="Proteomes" id="UP001238603">
    <property type="component" value="Unassembled WGS sequence"/>
</dbReference>
<dbReference type="NCBIfam" id="TIGR00758">
    <property type="entry name" value="UDG_fam4"/>
    <property type="match status" value="1"/>
</dbReference>
<comment type="catalytic activity">
    <reaction evidence="1">
        <text>Hydrolyzes single-stranded DNA or mismatched double-stranded DNA and polynucleotides, releasing free uracil.</text>
        <dbReference type="EC" id="3.2.2.27"/>
    </reaction>
</comment>
<keyword evidence="11" id="KW-0234">DNA repair</keyword>
<evidence type="ECO:0000256" key="5">
    <source>
        <dbReference type="ARBA" id="ARBA00022485"/>
    </source>
</evidence>
<keyword evidence="8 14" id="KW-0378">Hydrolase</keyword>
<dbReference type="Gene3D" id="3.40.470.10">
    <property type="entry name" value="Uracil-DNA glycosylase-like domain"/>
    <property type="match status" value="1"/>
</dbReference>
<protein>
    <recommendedName>
        <fullName evidence="4">Type-4 uracil-DNA glycosylase</fullName>
        <ecNumber evidence="3">3.2.2.27</ecNumber>
    </recommendedName>
</protein>
<evidence type="ECO:0000256" key="7">
    <source>
        <dbReference type="ARBA" id="ARBA00022763"/>
    </source>
</evidence>
<feature type="compositionally biased region" description="Pro residues" evidence="12">
    <location>
        <begin position="69"/>
        <end position="83"/>
    </location>
</feature>
<reference evidence="14 15" key="1">
    <citation type="submission" date="2023-06" db="EMBL/GenBank/DDBJ databases">
        <title>Pelomonas sp. APW6 16S ribosomal RNA gene genome sequencing and assembly.</title>
        <authorList>
            <person name="Woo H."/>
        </authorList>
    </citation>
    <scope>NUCLEOTIDE SEQUENCE [LARGE SCALE GENOMIC DNA]</scope>
    <source>
        <strain evidence="14 15">APW6</strain>
    </source>
</reference>
<feature type="domain" description="Uracil-DNA glycosylase-like" evidence="13">
    <location>
        <begin position="137"/>
        <end position="289"/>
    </location>
</feature>
<evidence type="ECO:0000256" key="1">
    <source>
        <dbReference type="ARBA" id="ARBA00001400"/>
    </source>
</evidence>
<name>A0ABT7LEY7_9BURK</name>
<dbReference type="RefSeq" id="WP_285981505.1">
    <property type="nucleotide sequence ID" value="NZ_JASVDS010000001.1"/>
</dbReference>
<organism evidence="14 15">
    <name type="scientific">Roseateles subflavus</name>
    <dbReference type="NCBI Taxonomy" id="3053353"/>
    <lineage>
        <taxon>Bacteria</taxon>
        <taxon>Pseudomonadati</taxon>
        <taxon>Pseudomonadota</taxon>
        <taxon>Betaproteobacteria</taxon>
        <taxon>Burkholderiales</taxon>
        <taxon>Sphaerotilaceae</taxon>
        <taxon>Roseateles</taxon>
    </lineage>
</organism>
<feature type="compositionally biased region" description="Low complexity" evidence="12">
    <location>
        <begin position="53"/>
        <end position="68"/>
    </location>
</feature>
<dbReference type="SMART" id="SM00987">
    <property type="entry name" value="UreE_C"/>
    <property type="match status" value="1"/>
</dbReference>
<dbReference type="InterPro" id="IPR036895">
    <property type="entry name" value="Uracil-DNA_glycosylase-like_sf"/>
</dbReference>
<keyword evidence="6" id="KW-0479">Metal-binding</keyword>
<evidence type="ECO:0000259" key="13">
    <source>
        <dbReference type="SMART" id="SM00986"/>
    </source>
</evidence>
<proteinExistence type="inferred from homology"/>
<dbReference type="InterPro" id="IPR005122">
    <property type="entry name" value="Uracil-DNA_glycosylase-like"/>
</dbReference>
<dbReference type="PANTHER" id="PTHR33693">
    <property type="entry name" value="TYPE-5 URACIL-DNA GLYCOSYLASE"/>
    <property type="match status" value="1"/>
</dbReference>
<keyword evidence="14" id="KW-0326">Glycosidase</keyword>
<dbReference type="Pfam" id="PF03167">
    <property type="entry name" value="UDG"/>
    <property type="match status" value="1"/>
</dbReference>
<sequence length="305" mass="32139">MGLKVWTPLAGAPEAVSTADAVVSPAGAASDRASGPVAPEGRERLVARPSVTAGAPVRAAPAPSAAALPPRPSPAEPSPPSPSPAASALQSVLPQALAAVDGERARAIAGMAWPQLRESVAACQACGLCEGRKQTVFGVGHEQAHWMIVGEAPGEQEDLQGEPFVGQAGKLLDNMLRALGLTRGDAEAPTQVFIANTLKCRPPRNRNPEPAELAQCLPYLQRQVELVKPRVILALGRFAVQTLLQRSDAIGRLRGQVHAYQGIPVVVSYHPAYLLRNLPDKARAWEDLCLAREVYQRQLAESGAA</sequence>
<evidence type="ECO:0000256" key="3">
    <source>
        <dbReference type="ARBA" id="ARBA00012030"/>
    </source>
</evidence>
<evidence type="ECO:0000256" key="12">
    <source>
        <dbReference type="SAM" id="MobiDB-lite"/>
    </source>
</evidence>
<keyword evidence="15" id="KW-1185">Reference proteome</keyword>
<gene>
    <name evidence="14" type="ORF">QRD43_05720</name>
</gene>
<evidence type="ECO:0000313" key="14">
    <source>
        <dbReference type="EMBL" id="MDL5031402.1"/>
    </source>
</evidence>
<dbReference type="CDD" id="cd10030">
    <property type="entry name" value="UDG-F4_TTUDGA_SPO1dp_like"/>
    <property type="match status" value="1"/>
</dbReference>
<dbReference type="SUPFAM" id="SSF52141">
    <property type="entry name" value="Uracil-DNA glycosylase-like"/>
    <property type="match status" value="1"/>
</dbReference>
<accession>A0ABT7LEY7</accession>
<keyword evidence="9" id="KW-0408">Iron</keyword>
<evidence type="ECO:0000256" key="8">
    <source>
        <dbReference type="ARBA" id="ARBA00022801"/>
    </source>
</evidence>
<feature type="region of interest" description="Disordered" evidence="12">
    <location>
        <begin position="23"/>
        <end position="89"/>
    </location>
</feature>
<dbReference type="GO" id="GO:0004844">
    <property type="term" value="F:uracil DNA N-glycosylase activity"/>
    <property type="evidence" value="ECO:0007669"/>
    <property type="project" value="UniProtKB-EC"/>
</dbReference>